<organism evidence="11">
    <name type="scientific">Bactrocera latifrons</name>
    <name type="common">Malaysian fruit fly</name>
    <name type="synonym">Chaetodacus latifrons</name>
    <dbReference type="NCBI Taxonomy" id="174628"/>
    <lineage>
        <taxon>Eukaryota</taxon>
        <taxon>Metazoa</taxon>
        <taxon>Ecdysozoa</taxon>
        <taxon>Arthropoda</taxon>
        <taxon>Hexapoda</taxon>
        <taxon>Insecta</taxon>
        <taxon>Pterygota</taxon>
        <taxon>Neoptera</taxon>
        <taxon>Endopterygota</taxon>
        <taxon>Diptera</taxon>
        <taxon>Brachycera</taxon>
        <taxon>Muscomorpha</taxon>
        <taxon>Tephritoidea</taxon>
        <taxon>Tephritidae</taxon>
        <taxon>Bactrocera</taxon>
        <taxon>Bactrocera</taxon>
    </lineage>
</organism>
<dbReference type="InterPro" id="IPR023415">
    <property type="entry name" value="LDLR_class-A_CS"/>
</dbReference>
<accession>A0A0K8UST5</accession>
<feature type="signal peptide" evidence="9">
    <location>
        <begin position="1"/>
        <end position="20"/>
    </location>
</feature>
<protein>
    <submittedName>
        <fullName evidence="11">Sortilin-related receptor</fullName>
    </submittedName>
</protein>
<comment type="subcellular location">
    <subcellularLocation>
        <location evidence="2">Endomembrane system</location>
    </subcellularLocation>
    <subcellularLocation>
        <location evidence="1">Membrane</location>
        <topology evidence="1">Single-pass membrane protein</topology>
    </subcellularLocation>
</comment>
<feature type="disulfide bond" evidence="8">
    <location>
        <begin position="61"/>
        <end position="73"/>
    </location>
</feature>
<reference evidence="11" key="1">
    <citation type="submission" date="2015-06" db="EMBL/GenBank/DDBJ databases">
        <authorList>
            <person name="Hoefler B.C."/>
            <person name="Straight P.D."/>
        </authorList>
    </citation>
    <scope>NUCLEOTIDE SEQUENCE</scope>
</reference>
<dbReference type="InterPro" id="IPR036055">
    <property type="entry name" value="LDL_receptor-like_sf"/>
</dbReference>
<feature type="disulfide bond" evidence="8">
    <location>
        <begin position="68"/>
        <end position="86"/>
    </location>
</feature>
<dbReference type="Gene3D" id="4.10.400.10">
    <property type="entry name" value="Low-density Lipoprotein Receptor"/>
    <property type="match status" value="2"/>
</dbReference>
<keyword evidence="4" id="KW-0677">Repeat</keyword>
<feature type="disulfide bond" evidence="8">
    <location>
        <begin position="29"/>
        <end position="47"/>
    </location>
</feature>
<dbReference type="EMBL" id="GDHF01025700">
    <property type="protein sequence ID" value="JAI26614.1"/>
    <property type="molecule type" value="Transcribed_RNA"/>
</dbReference>
<dbReference type="GO" id="GO:0005886">
    <property type="term" value="C:plasma membrane"/>
    <property type="evidence" value="ECO:0007669"/>
    <property type="project" value="TreeGrafter"/>
</dbReference>
<evidence type="ECO:0000256" key="4">
    <source>
        <dbReference type="ARBA" id="ARBA00022737"/>
    </source>
</evidence>
<dbReference type="SMART" id="SM00192">
    <property type="entry name" value="LDLa"/>
    <property type="match status" value="2"/>
</dbReference>
<keyword evidence="7 8" id="KW-1015">Disulfide bond</keyword>
<dbReference type="OrthoDB" id="664115at2759"/>
<comment type="caution">
    <text evidence="8">Lacks conserved residue(s) required for the propagation of feature annotation.</text>
</comment>
<sequence length="107" mass="11825">MRFVIFVLICYVALAVKADADEDCEGRRCKNGECIDDLDWCNGSVECLDGSDEMDCKSTLCSDGEFKCNYGACIPIEKACDKEFNCLDGSDESFQICNDFNVEVADA</sequence>
<dbReference type="GO" id="GO:0012505">
    <property type="term" value="C:endomembrane system"/>
    <property type="evidence" value="ECO:0007669"/>
    <property type="project" value="UniProtKB-SubCell"/>
</dbReference>
<evidence type="ECO:0000256" key="3">
    <source>
        <dbReference type="ARBA" id="ARBA00022692"/>
    </source>
</evidence>
<dbReference type="PROSITE" id="PS50068">
    <property type="entry name" value="LDLRA_2"/>
    <property type="match status" value="2"/>
</dbReference>
<dbReference type="PRINTS" id="PR00261">
    <property type="entry name" value="LDLRECEPTOR"/>
</dbReference>
<gene>
    <name evidence="11" type="primary">Sorl1_1</name>
    <name evidence="10" type="synonym">Sorl1_0</name>
    <name evidence="10" type="ORF">c2_g1_i2</name>
    <name evidence="11" type="ORF">c2_g1_i4</name>
</gene>
<evidence type="ECO:0000313" key="10">
    <source>
        <dbReference type="EMBL" id="JAI26614.1"/>
    </source>
</evidence>
<dbReference type="PROSITE" id="PS01209">
    <property type="entry name" value="LDLRA_1"/>
    <property type="match status" value="1"/>
</dbReference>
<dbReference type="SUPFAM" id="SSF57424">
    <property type="entry name" value="LDL receptor-like module"/>
    <property type="match status" value="2"/>
</dbReference>
<evidence type="ECO:0000313" key="11">
    <source>
        <dbReference type="EMBL" id="JAI29588.1"/>
    </source>
</evidence>
<keyword evidence="9" id="KW-0732">Signal</keyword>
<evidence type="ECO:0000256" key="1">
    <source>
        <dbReference type="ARBA" id="ARBA00004167"/>
    </source>
</evidence>
<evidence type="ECO:0000256" key="6">
    <source>
        <dbReference type="ARBA" id="ARBA00023136"/>
    </source>
</evidence>
<feature type="disulfide bond" evidence="8">
    <location>
        <begin position="41"/>
        <end position="56"/>
    </location>
</feature>
<dbReference type="InterPro" id="IPR050685">
    <property type="entry name" value="LDLR"/>
</dbReference>
<dbReference type="InterPro" id="IPR002172">
    <property type="entry name" value="LDrepeatLR_classA_rpt"/>
</dbReference>
<evidence type="ECO:0000256" key="8">
    <source>
        <dbReference type="PROSITE-ProRule" id="PRU00124"/>
    </source>
</evidence>
<dbReference type="PANTHER" id="PTHR24270:SF62">
    <property type="entry name" value="LOW-DENSITY LIPOPROTEIN RECEPTOR-RELATED PROTEIN 2"/>
    <property type="match status" value="1"/>
</dbReference>
<dbReference type="EMBL" id="GDHF01022726">
    <property type="protein sequence ID" value="JAI29588.1"/>
    <property type="molecule type" value="Transcribed_RNA"/>
</dbReference>
<feature type="chain" id="PRO_5014029970" evidence="9">
    <location>
        <begin position="21"/>
        <end position="107"/>
    </location>
</feature>
<dbReference type="PANTHER" id="PTHR24270">
    <property type="entry name" value="LOW-DENSITY LIPOPROTEIN RECEPTOR-RELATED"/>
    <property type="match status" value="1"/>
</dbReference>
<name>A0A0K8UST5_BACLA</name>
<dbReference type="AlphaFoldDB" id="A0A0K8UST5"/>
<keyword evidence="3" id="KW-0812">Transmembrane</keyword>
<keyword evidence="6" id="KW-0472">Membrane</keyword>
<evidence type="ECO:0000256" key="7">
    <source>
        <dbReference type="ARBA" id="ARBA00023157"/>
    </source>
</evidence>
<dbReference type="GO" id="GO:0016192">
    <property type="term" value="P:vesicle-mediated transport"/>
    <property type="evidence" value="ECO:0007669"/>
    <property type="project" value="UniProtKB-ARBA"/>
</dbReference>
<evidence type="ECO:0000256" key="5">
    <source>
        <dbReference type="ARBA" id="ARBA00022989"/>
    </source>
</evidence>
<dbReference type="Pfam" id="PF00057">
    <property type="entry name" value="Ldl_recept_a"/>
    <property type="match status" value="2"/>
</dbReference>
<keyword evidence="5" id="KW-1133">Transmembrane helix</keyword>
<keyword evidence="11" id="KW-0675">Receptor</keyword>
<dbReference type="GeneID" id="108968337"/>
<proteinExistence type="predicted"/>
<dbReference type="CDD" id="cd00112">
    <property type="entry name" value="LDLa"/>
    <property type="match status" value="2"/>
</dbReference>
<evidence type="ECO:0000256" key="2">
    <source>
        <dbReference type="ARBA" id="ARBA00004308"/>
    </source>
</evidence>
<evidence type="ECO:0000256" key="9">
    <source>
        <dbReference type="SAM" id="SignalP"/>
    </source>
</evidence>